<evidence type="ECO:0000256" key="7">
    <source>
        <dbReference type="ARBA" id="ARBA00023040"/>
    </source>
</evidence>
<organism evidence="14 15">
    <name type="scientific">Myodes glareolus</name>
    <name type="common">Bank vole</name>
    <name type="synonym">Clethrionomys glareolus</name>
    <dbReference type="NCBI Taxonomy" id="447135"/>
    <lineage>
        <taxon>Eukaryota</taxon>
        <taxon>Metazoa</taxon>
        <taxon>Chordata</taxon>
        <taxon>Craniata</taxon>
        <taxon>Vertebrata</taxon>
        <taxon>Euteleostomi</taxon>
        <taxon>Mammalia</taxon>
        <taxon>Eutheria</taxon>
        <taxon>Euarchontoglires</taxon>
        <taxon>Glires</taxon>
        <taxon>Rodentia</taxon>
        <taxon>Myomorpha</taxon>
        <taxon>Muroidea</taxon>
        <taxon>Cricetidae</taxon>
        <taxon>Arvicolinae</taxon>
        <taxon>Myodes</taxon>
    </lineage>
</organism>
<feature type="transmembrane region" description="Helical" evidence="12">
    <location>
        <begin position="250"/>
        <end position="267"/>
    </location>
</feature>
<feature type="domain" description="G-protein coupled receptors family 1 profile" evidence="13">
    <location>
        <begin position="376"/>
        <end position="625"/>
    </location>
</feature>
<dbReference type="PANTHER" id="PTHR26454:SF36">
    <property type="entry name" value="OLFACTORY RECEPTOR"/>
    <property type="match status" value="1"/>
</dbReference>
<dbReference type="FunFam" id="1.20.1070.10:FF:000001">
    <property type="entry name" value="Olfactory receptor"/>
    <property type="match status" value="1"/>
</dbReference>
<dbReference type="EMBL" id="JBBHLL010000266">
    <property type="protein sequence ID" value="KAK7807660.1"/>
    <property type="molecule type" value="Genomic_DNA"/>
</dbReference>
<dbReference type="CDD" id="cd15912">
    <property type="entry name" value="7tmA_OR6C-like"/>
    <property type="match status" value="1"/>
</dbReference>
<dbReference type="InterPro" id="IPR017452">
    <property type="entry name" value="GPCR_Rhodpsn_7TM"/>
</dbReference>
<evidence type="ECO:0000256" key="12">
    <source>
        <dbReference type="SAM" id="Phobius"/>
    </source>
</evidence>
<dbReference type="InterPro" id="IPR000725">
    <property type="entry name" value="Olfact_rcpt"/>
</dbReference>
<dbReference type="InterPro" id="IPR047132">
    <property type="entry name" value="Olfact_rcpt_6C-like"/>
</dbReference>
<evidence type="ECO:0000256" key="9">
    <source>
        <dbReference type="ARBA" id="ARBA00023170"/>
    </source>
</evidence>
<dbReference type="PROSITE" id="PS50262">
    <property type="entry name" value="G_PROTEIN_RECEP_F1_2"/>
    <property type="match status" value="2"/>
</dbReference>
<feature type="transmembrane region" description="Helical" evidence="12">
    <location>
        <begin position="573"/>
        <end position="595"/>
    </location>
</feature>
<feature type="transmembrane region" description="Helical" evidence="12">
    <location>
        <begin position="427"/>
        <end position="455"/>
    </location>
</feature>
<keyword evidence="5" id="KW-0552">Olfaction</keyword>
<name>A0AAW0HZU7_MYOGA</name>
<dbReference type="Pfam" id="PF13853">
    <property type="entry name" value="7tm_4"/>
    <property type="match status" value="2"/>
</dbReference>
<dbReference type="GO" id="GO:0005886">
    <property type="term" value="C:plasma membrane"/>
    <property type="evidence" value="ECO:0007669"/>
    <property type="project" value="UniProtKB-SubCell"/>
</dbReference>
<evidence type="ECO:0000256" key="5">
    <source>
        <dbReference type="ARBA" id="ARBA00022725"/>
    </source>
</evidence>
<feature type="transmembrane region" description="Helical" evidence="12">
    <location>
        <begin position="535"/>
        <end position="561"/>
    </location>
</feature>
<keyword evidence="10 11" id="KW-0807">Transducer</keyword>
<feature type="transmembrane region" description="Helical" evidence="12">
    <location>
        <begin position="360"/>
        <end position="386"/>
    </location>
</feature>
<evidence type="ECO:0000256" key="8">
    <source>
        <dbReference type="ARBA" id="ARBA00023136"/>
    </source>
</evidence>
<evidence type="ECO:0000256" key="2">
    <source>
        <dbReference type="ARBA" id="ARBA00022475"/>
    </source>
</evidence>
<keyword evidence="2" id="KW-1003">Cell membrane</keyword>
<feature type="transmembrane region" description="Helical" evidence="12">
    <location>
        <begin position="203"/>
        <end position="229"/>
    </location>
</feature>
<dbReference type="PROSITE" id="PS00237">
    <property type="entry name" value="G_PROTEIN_RECEP_F1_1"/>
    <property type="match status" value="2"/>
</dbReference>
<dbReference type="PRINTS" id="PR00245">
    <property type="entry name" value="OLFACTORYR"/>
</dbReference>
<feature type="domain" description="G-protein coupled receptors family 1 profile" evidence="13">
    <location>
        <begin position="47"/>
        <end position="296"/>
    </location>
</feature>
<dbReference type="FunFam" id="1.20.1070.10:FF:000013">
    <property type="entry name" value="Olfactory receptor"/>
    <property type="match status" value="1"/>
</dbReference>
<keyword evidence="7 11" id="KW-0297">G-protein coupled receptor</keyword>
<dbReference type="PANTHER" id="PTHR26454">
    <property type="entry name" value="OLFACTORY RECEPTOR"/>
    <property type="match status" value="1"/>
</dbReference>
<comment type="caution">
    <text evidence="14">The sequence shown here is derived from an EMBL/GenBank/DDBJ whole genome shotgun (WGS) entry which is preliminary data.</text>
</comment>
<reference evidence="14 15" key="1">
    <citation type="journal article" date="2023" name="bioRxiv">
        <title>Conserved and derived expression patterns and positive selection on dental genes reveal complex evolutionary context of ever-growing rodent molars.</title>
        <authorList>
            <person name="Calamari Z.T."/>
            <person name="Song A."/>
            <person name="Cohen E."/>
            <person name="Akter M."/>
            <person name="Roy R.D."/>
            <person name="Hallikas O."/>
            <person name="Christensen M.M."/>
            <person name="Li P."/>
            <person name="Marangoni P."/>
            <person name="Jernvall J."/>
            <person name="Klein O.D."/>
        </authorList>
    </citation>
    <scope>NUCLEOTIDE SEQUENCE [LARGE SCALE GENOMIC DNA]</scope>
    <source>
        <strain evidence="14">V071</strain>
    </source>
</reference>
<evidence type="ECO:0000256" key="11">
    <source>
        <dbReference type="RuleBase" id="RU000688"/>
    </source>
</evidence>
<protein>
    <recommendedName>
        <fullName evidence="13">G-protein coupled receptors family 1 profile domain-containing protein</fullName>
    </recommendedName>
</protein>
<dbReference type="Proteomes" id="UP001488838">
    <property type="component" value="Unassembled WGS sequence"/>
</dbReference>
<keyword evidence="9 11" id="KW-0675">Receptor</keyword>
<keyword evidence="8 12" id="KW-0472">Membrane</keyword>
<feature type="transmembrane region" description="Helical" evidence="12">
    <location>
        <begin position="105"/>
        <end position="126"/>
    </location>
</feature>
<gene>
    <name evidence="14" type="ORF">U0070_006377</name>
</gene>
<sequence length="649" mass="72482">MSASELMKNGSLSLCTEFTLVAFSSLAELQLVLFFVFLVIYLFTVGGNLLIICVIWATPSLHTPMYFFLVNLSFLEMCYISSVVPQMLVHLLVKSKTISVGCCAAQMYVFTILGLTECCLLAAMAYDRFVAICYPLHYTLRMGPSVCLKLAGASWMTGTVVESVQTTWIFTLPFCGAGNIQHFFCDIMPVVKLACVDTSQNEIVLFIVSLIFIMSPCLFILCSYVRILLTILRMPSAAGRHKAFSTCSSHILVVSLFYGTALFTYLQPKSSHTPDTDKATAIMYTVVTPALNPVIYTLRNKEVKEAFRKGTLRKFLRQVDYSSVHTDGRPANSQRTTMKNHTKVTVFILAGLTDDPLWKVVLFVFLLLTYLLSITGNLVIITLTLVDAHLKTPMYFFLRNFSFLEISYTTTCIPKLLATMATGDKSILYNSCAIQVFFAFLLGASEFYLLAAMSYDRYVAICKPLHYMTIMNNKVCVQLILSCWLAGFLVIFPPLLLGLNLDFCASNIIDHFYCDTTPLMQLSCTDTQLLETMGFVSALVTLLLTLAMVIISYTYIAMTILKIPSTSQRKKAFSTCSSHMIVISLSYGSCIFMYVKPSVKQRVSISKGISVLNTSVAPLLNPFIYTLRNQQVKTAFVNTIHKITSFSKK</sequence>
<evidence type="ECO:0000259" key="13">
    <source>
        <dbReference type="PROSITE" id="PS50262"/>
    </source>
</evidence>
<feature type="transmembrane region" description="Helical" evidence="12">
    <location>
        <begin position="31"/>
        <end position="59"/>
    </location>
</feature>
<evidence type="ECO:0000313" key="15">
    <source>
        <dbReference type="Proteomes" id="UP001488838"/>
    </source>
</evidence>
<accession>A0AAW0HZU7</accession>
<dbReference type="GO" id="GO:0004930">
    <property type="term" value="F:G protein-coupled receptor activity"/>
    <property type="evidence" value="ECO:0007669"/>
    <property type="project" value="UniProtKB-KW"/>
</dbReference>
<dbReference type="AlphaFoldDB" id="A0AAW0HZU7"/>
<evidence type="ECO:0000256" key="1">
    <source>
        <dbReference type="ARBA" id="ARBA00004651"/>
    </source>
</evidence>
<evidence type="ECO:0000256" key="6">
    <source>
        <dbReference type="ARBA" id="ARBA00022989"/>
    </source>
</evidence>
<evidence type="ECO:0000256" key="4">
    <source>
        <dbReference type="ARBA" id="ARBA00022692"/>
    </source>
</evidence>
<comment type="similarity">
    <text evidence="11">Belongs to the G-protein coupled receptor 1 family.</text>
</comment>
<keyword evidence="6 12" id="KW-1133">Transmembrane helix</keyword>
<keyword evidence="3" id="KW-0716">Sensory transduction</keyword>
<evidence type="ECO:0000256" key="3">
    <source>
        <dbReference type="ARBA" id="ARBA00022606"/>
    </source>
</evidence>
<proteinExistence type="inferred from homology"/>
<feature type="transmembrane region" description="Helical" evidence="12">
    <location>
        <begin position="65"/>
        <end position="93"/>
    </location>
</feature>
<dbReference type="PRINTS" id="PR00237">
    <property type="entry name" value="GPCRRHODOPSN"/>
</dbReference>
<dbReference type="InterPro" id="IPR000276">
    <property type="entry name" value="GPCR_Rhodpsn"/>
</dbReference>
<keyword evidence="15" id="KW-1185">Reference proteome</keyword>
<keyword evidence="4 11" id="KW-0812">Transmembrane</keyword>
<dbReference type="CDD" id="cd15225">
    <property type="entry name" value="7tmA_OR10A-like"/>
    <property type="match status" value="1"/>
</dbReference>
<dbReference type="Gene3D" id="1.20.1070.10">
    <property type="entry name" value="Rhodopsin 7-helix transmembrane proteins"/>
    <property type="match status" value="2"/>
</dbReference>
<feature type="transmembrane region" description="Helical" evidence="12">
    <location>
        <begin position="475"/>
        <end position="497"/>
    </location>
</feature>
<evidence type="ECO:0000256" key="10">
    <source>
        <dbReference type="ARBA" id="ARBA00023224"/>
    </source>
</evidence>
<dbReference type="GO" id="GO:0004984">
    <property type="term" value="F:olfactory receptor activity"/>
    <property type="evidence" value="ECO:0007669"/>
    <property type="project" value="InterPro"/>
</dbReference>
<comment type="subcellular location">
    <subcellularLocation>
        <location evidence="1">Cell membrane</location>
        <topology evidence="1">Multi-pass membrane protein</topology>
    </subcellularLocation>
</comment>
<evidence type="ECO:0000313" key="14">
    <source>
        <dbReference type="EMBL" id="KAK7807660.1"/>
    </source>
</evidence>
<dbReference type="SUPFAM" id="SSF81321">
    <property type="entry name" value="Family A G protein-coupled receptor-like"/>
    <property type="match status" value="2"/>
</dbReference>